<reference evidence="2 3" key="1">
    <citation type="submission" date="2014-04" db="EMBL/GenBank/DDBJ databases">
        <authorList>
            <consortium name="DOE Joint Genome Institute"/>
            <person name="Kuo A."/>
            <person name="Martino E."/>
            <person name="Perotto S."/>
            <person name="Kohler A."/>
            <person name="Nagy L.G."/>
            <person name="Floudas D."/>
            <person name="Copeland A."/>
            <person name="Barry K.W."/>
            <person name="Cichocki N."/>
            <person name="Veneault-Fourrey C."/>
            <person name="LaButti K."/>
            <person name="Lindquist E.A."/>
            <person name="Lipzen A."/>
            <person name="Lundell T."/>
            <person name="Morin E."/>
            <person name="Murat C."/>
            <person name="Sun H."/>
            <person name="Tunlid A."/>
            <person name="Henrissat B."/>
            <person name="Grigoriev I.V."/>
            <person name="Hibbett D.S."/>
            <person name="Martin F."/>
            <person name="Nordberg H.P."/>
            <person name="Cantor M.N."/>
            <person name="Hua S.X."/>
        </authorList>
    </citation>
    <scope>NUCLEOTIDE SEQUENCE [LARGE SCALE GENOMIC DNA]</scope>
    <source>
        <strain evidence="2 3">Zn</strain>
    </source>
</reference>
<dbReference type="EMBL" id="KN832897">
    <property type="protein sequence ID" value="KIM93258.1"/>
    <property type="molecule type" value="Genomic_DNA"/>
</dbReference>
<dbReference type="Pfam" id="PF20183">
    <property type="entry name" value="DUF6546"/>
    <property type="match status" value="1"/>
</dbReference>
<reference evidence="3" key="2">
    <citation type="submission" date="2015-01" db="EMBL/GenBank/DDBJ databases">
        <title>Evolutionary Origins and Diversification of the Mycorrhizal Mutualists.</title>
        <authorList>
            <consortium name="DOE Joint Genome Institute"/>
            <consortium name="Mycorrhizal Genomics Consortium"/>
            <person name="Kohler A."/>
            <person name="Kuo A."/>
            <person name="Nagy L.G."/>
            <person name="Floudas D."/>
            <person name="Copeland A."/>
            <person name="Barry K.W."/>
            <person name="Cichocki N."/>
            <person name="Veneault-Fourrey C."/>
            <person name="LaButti K."/>
            <person name="Lindquist E.A."/>
            <person name="Lipzen A."/>
            <person name="Lundell T."/>
            <person name="Morin E."/>
            <person name="Murat C."/>
            <person name="Riley R."/>
            <person name="Ohm R."/>
            <person name="Sun H."/>
            <person name="Tunlid A."/>
            <person name="Henrissat B."/>
            <person name="Grigoriev I.V."/>
            <person name="Hibbett D.S."/>
            <person name="Martin F."/>
        </authorList>
    </citation>
    <scope>NUCLEOTIDE SEQUENCE [LARGE SCALE GENOMIC DNA]</scope>
    <source>
        <strain evidence="3">Zn</strain>
    </source>
</reference>
<sequence>MIADKISWYPLPAEIRILILEVLLQDGCSLASFATVSREWQKIIERHNFARIKLTTSRLVDFGSIIHRNRALVRYIWLCLELQEYDCTECAPSPPESISDTDNTMITTAFEDLFSTLSTWEPNGNLLLDISVYSPSDSEHWFKYLTFEPDIPSEECEQGRYAEQSMLVKGDDHQHGRDFVLTSSAIEKVFDEIMDQGPFDNDEQENHWWQQLPLVPAVTGVLLRQQNRRRWKPTALVQMFDRLPRLQEIYYEPWREWCNILQPWTDRSFRSLFESLASSQVRRLILFENFNQLYPCSFCIDCNPIRIPTSDVSQAVANTSLQLEHLSASFIVDASYFFHACKPSWKWPNLTSLALTSRLLAPDKCPIEIDNMLQAAAAAAMKMPNLKTMEIWNGKVGLAMLFRCQLAGVGRPAIITWRGTWEFALRSPVIQSWEAVALKHCSHGSVIIKELLDAGIIKSHGDAIYHLKLLTLVIRPVSLRQIQIEHRIREGVYS</sequence>
<gene>
    <name evidence="2" type="ORF">OIDMADRAFT_138140</name>
</gene>
<name>A0A0C3C2Z1_OIDMZ</name>
<dbReference type="OrthoDB" id="4802432at2759"/>
<protein>
    <recommendedName>
        <fullName evidence="1">DUF6546 domain-containing protein</fullName>
    </recommendedName>
</protein>
<dbReference type="Proteomes" id="UP000054321">
    <property type="component" value="Unassembled WGS sequence"/>
</dbReference>
<feature type="domain" description="DUF6546" evidence="1">
    <location>
        <begin position="278"/>
        <end position="475"/>
    </location>
</feature>
<keyword evidence="3" id="KW-1185">Reference proteome</keyword>
<evidence type="ECO:0000313" key="2">
    <source>
        <dbReference type="EMBL" id="KIM93258.1"/>
    </source>
</evidence>
<organism evidence="2 3">
    <name type="scientific">Oidiodendron maius (strain Zn)</name>
    <dbReference type="NCBI Taxonomy" id="913774"/>
    <lineage>
        <taxon>Eukaryota</taxon>
        <taxon>Fungi</taxon>
        <taxon>Dikarya</taxon>
        <taxon>Ascomycota</taxon>
        <taxon>Pezizomycotina</taxon>
        <taxon>Leotiomycetes</taxon>
        <taxon>Leotiomycetes incertae sedis</taxon>
        <taxon>Myxotrichaceae</taxon>
        <taxon>Oidiodendron</taxon>
    </lineage>
</organism>
<evidence type="ECO:0000259" key="1">
    <source>
        <dbReference type="Pfam" id="PF20183"/>
    </source>
</evidence>
<dbReference type="InParanoid" id="A0A0C3C2Z1"/>
<accession>A0A0C3C2Z1</accession>
<dbReference type="AlphaFoldDB" id="A0A0C3C2Z1"/>
<dbReference type="InterPro" id="IPR046676">
    <property type="entry name" value="DUF6546"/>
</dbReference>
<proteinExistence type="predicted"/>
<dbReference type="HOGENOM" id="CLU_023464_2_1_1"/>
<evidence type="ECO:0000313" key="3">
    <source>
        <dbReference type="Proteomes" id="UP000054321"/>
    </source>
</evidence>